<evidence type="ECO:0000256" key="8">
    <source>
        <dbReference type="SAM" id="Phobius"/>
    </source>
</evidence>
<feature type="transmembrane region" description="Helical" evidence="8">
    <location>
        <begin position="192"/>
        <end position="214"/>
    </location>
</feature>
<name>A0A0S7XW25_UNCSA</name>
<dbReference type="Pfam" id="PF00672">
    <property type="entry name" value="HAMP"/>
    <property type="match status" value="1"/>
</dbReference>
<keyword evidence="7" id="KW-0902">Two-component regulatory system</keyword>
<evidence type="ECO:0000256" key="7">
    <source>
        <dbReference type="ARBA" id="ARBA00023012"/>
    </source>
</evidence>
<keyword evidence="4" id="KW-0597">Phosphoprotein</keyword>
<comment type="catalytic activity">
    <reaction evidence="1">
        <text>ATP + protein L-histidine = ADP + protein N-phospho-L-histidine.</text>
        <dbReference type="EC" id="2.7.13.3"/>
    </reaction>
</comment>
<dbReference type="SUPFAM" id="SSF47384">
    <property type="entry name" value="Homodimeric domain of signal transducing histidine kinase"/>
    <property type="match status" value="1"/>
</dbReference>
<evidence type="ECO:0000313" key="12">
    <source>
        <dbReference type="Proteomes" id="UP000051861"/>
    </source>
</evidence>
<keyword evidence="8" id="KW-0472">Membrane</keyword>
<dbReference type="Gene3D" id="3.30.565.10">
    <property type="entry name" value="Histidine kinase-like ATPase, C-terminal domain"/>
    <property type="match status" value="1"/>
</dbReference>
<dbReference type="InterPro" id="IPR005467">
    <property type="entry name" value="His_kinase_dom"/>
</dbReference>
<keyword evidence="8" id="KW-0812">Transmembrane</keyword>
<keyword evidence="5" id="KW-0808">Transferase</keyword>
<dbReference type="CDD" id="cd06225">
    <property type="entry name" value="HAMP"/>
    <property type="match status" value="1"/>
</dbReference>
<dbReference type="Gene3D" id="3.30.450.290">
    <property type="match status" value="1"/>
</dbReference>
<dbReference type="GO" id="GO:0000155">
    <property type="term" value="F:phosphorelay sensor kinase activity"/>
    <property type="evidence" value="ECO:0007669"/>
    <property type="project" value="InterPro"/>
</dbReference>
<gene>
    <name evidence="11" type="ORF">AMJ44_08135</name>
</gene>
<dbReference type="InterPro" id="IPR003661">
    <property type="entry name" value="HisK_dim/P_dom"/>
</dbReference>
<dbReference type="InterPro" id="IPR003594">
    <property type="entry name" value="HATPase_dom"/>
</dbReference>
<protein>
    <recommendedName>
        <fullName evidence="3">histidine kinase</fullName>
        <ecNumber evidence="3">2.7.13.3</ecNumber>
    </recommendedName>
</protein>
<dbReference type="AlphaFoldDB" id="A0A0S7XW25"/>
<evidence type="ECO:0000259" key="9">
    <source>
        <dbReference type="PROSITE" id="PS50109"/>
    </source>
</evidence>
<dbReference type="EMBL" id="LIZX01000077">
    <property type="protein sequence ID" value="KPJ66602.1"/>
    <property type="molecule type" value="Genomic_DNA"/>
</dbReference>
<dbReference type="PROSITE" id="PS50109">
    <property type="entry name" value="HIS_KIN"/>
    <property type="match status" value="1"/>
</dbReference>
<comment type="subcellular location">
    <subcellularLocation>
        <location evidence="2">Membrane</location>
    </subcellularLocation>
</comment>
<evidence type="ECO:0000256" key="4">
    <source>
        <dbReference type="ARBA" id="ARBA00022553"/>
    </source>
</evidence>
<dbReference type="InterPro" id="IPR036890">
    <property type="entry name" value="HATPase_C_sf"/>
</dbReference>
<comment type="caution">
    <text evidence="11">The sequence shown here is derived from an EMBL/GenBank/DDBJ whole genome shotgun (WGS) entry which is preliminary data.</text>
</comment>
<keyword evidence="6" id="KW-0418">Kinase</keyword>
<evidence type="ECO:0000256" key="3">
    <source>
        <dbReference type="ARBA" id="ARBA00012438"/>
    </source>
</evidence>
<evidence type="ECO:0000256" key="2">
    <source>
        <dbReference type="ARBA" id="ARBA00004370"/>
    </source>
</evidence>
<accession>A0A0S7XW25</accession>
<dbReference type="EC" id="2.7.13.3" evidence="3"/>
<dbReference type="InterPro" id="IPR003660">
    <property type="entry name" value="HAMP_dom"/>
</dbReference>
<dbReference type="Pfam" id="PF00512">
    <property type="entry name" value="HisKA"/>
    <property type="match status" value="1"/>
</dbReference>
<dbReference type="SMART" id="SM00388">
    <property type="entry name" value="HisKA"/>
    <property type="match status" value="1"/>
</dbReference>
<dbReference type="CDD" id="cd00082">
    <property type="entry name" value="HisKA"/>
    <property type="match status" value="1"/>
</dbReference>
<dbReference type="Pfam" id="PF02518">
    <property type="entry name" value="HATPase_c"/>
    <property type="match status" value="1"/>
</dbReference>
<dbReference type="SUPFAM" id="SSF158472">
    <property type="entry name" value="HAMP domain-like"/>
    <property type="match status" value="1"/>
</dbReference>
<evidence type="ECO:0000256" key="5">
    <source>
        <dbReference type="ARBA" id="ARBA00022679"/>
    </source>
</evidence>
<dbReference type="InterPro" id="IPR036097">
    <property type="entry name" value="HisK_dim/P_sf"/>
</dbReference>
<dbReference type="SUPFAM" id="SSF55874">
    <property type="entry name" value="ATPase domain of HSP90 chaperone/DNA topoisomerase II/histidine kinase"/>
    <property type="match status" value="1"/>
</dbReference>
<evidence type="ECO:0000256" key="6">
    <source>
        <dbReference type="ARBA" id="ARBA00022777"/>
    </source>
</evidence>
<dbReference type="Proteomes" id="UP000051861">
    <property type="component" value="Unassembled WGS sequence"/>
</dbReference>
<dbReference type="PRINTS" id="PR00344">
    <property type="entry name" value="BCTRLSENSOR"/>
</dbReference>
<organism evidence="11 12">
    <name type="scientific">candidate division WOR-1 bacterium DG_54_3</name>
    <dbReference type="NCBI Taxonomy" id="1703775"/>
    <lineage>
        <taxon>Bacteria</taxon>
        <taxon>Bacillati</taxon>
        <taxon>Saganbacteria</taxon>
    </lineage>
</organism>
<dbReference type="SMART" id="SM00387">
    <property type="entry name" value="HATPase_c"/>
    <property type="match status" value="1"/>
</dbReference>
<keyword evidence="8" id="KW-1133">Transmembrane helix</keyword>
<dbReference type="PANTHER" id="PTHR43065">
    <property type="entry name" value="SENSOR HISTIDINE KINASE"/>
    <property type="match status" value="1"/>
</dbReference>
<feature type="transmembrane region" description="Helical" evidence="8">
    <location>
        <begin position="6"/>
        <end position="27"/>
    </location>
</feature>
<dbReference type="PANTHER" id="PTHR43065:SF51">
    <property type="entry name" value="HISTIDINE KINASE"/>
    <property type="match status" value="1"/>
</dbReference>
<dbReference type="Gene3D" id="6.10.340.10">
    <property type="match status" value="1"/>
</dbReference>
<feature type="domain" description="Histidine kinase" evidence="9">
    <location>
        <begin position="288"/>
        <end position="506"/>
    </location>
</feature>
<evidence type="ECO:0000313" key="11">
    <source>
        <dbReference type="EMBL" id="KPJ66602.1"/>
    </source>
</evidence>
<proteinExistence type="predicted"/>
<evidence type="ECO:0000259" key="10">
    <source>
        <dbReference type="PROSITE" id="PS50885"/>
    </source>
</evidence>
<dbReference type="InterPro" id="IPR004358">
    <property type="entry name" value="Sig_transdc_His_kin-like_C"/>
</dbReference>
<reference evidence="11 12" key="1">
    <citation type="journal article" date="2015" name="Microbiome">
        <title>Genomic resolution of linkages in carbon, nitrogen, and sulfur cycling among widespread estuary sediment bacteria.</title>
        <authorList>
            <person name="Baker B.J."/>
            <person name="Lazar C.S."/>
            <person name="Teske A.P."/>
            <person name="Dick G.J."/>
        </authorList>
    </citation>
    <scope>NUCLEOTIDE SEQUENCE [LARGE SCALE GENOMIC DNA]</scope>
    <source>
        <strain evidence="11">DG_54_3</strain>
    </source>
</reference>
<dbReference type="Gene3D" id="1.10.287.130">
    <property type="match status" value="1"/>
</dbReference>
<dbReference type="GO" id="GO:0016020">
    <property type="term" value="C:membrane"/>
    <property type="evidence" value="ECO:0007669"/>
    <property type="project" value="UniProtKB-SubCell"/>
</dbReference>
<dbReference type="PROSITE" id="PS50885">
    <property type="entry name" value="HAMP"/>
    <property type="match status" value="1"/>
</dbReference>
<feature type="domain" description="HAMP" evidence="10">
    <location>
        <begin position="212"/>
        <end position="264"/>
    </location>
</feature>
<evidence type="ECO:0000256" key="1">
    <source>
        <dbReference type="ARBA" id="ARBA00000085"/>
    </source>
</evidence>
<sequence length="526" mass="58921">MPLGLKFFIALFLVMFVGLATFTFINVRNEARDLLEQVELAALRTTDLIKESIHYSMLINRKEDIHQIFQNFSQMPGFEVIRIYDKEGEVIFTTRSEEAATRVTMNSEACQVCHRYPEPLKALATKERHRIITAADEHRILALINPIENEPACYGSGCHLHPDEKFILGVLDVQMSLATVDADIARSRSQTVLASVILVVSVLSVTGFLIWTLIRAPVRKLTEGTRAIAKGNLDYTIPLQRRDEIGELANSFNSMTLELKRTREELGHIQDHLIQMEKMASLGKLCATVAHELNNPLGGILTYARLSQRKLASPNLTAERISSIQQDLSIVADETSRCGSVVKNLLLFSKRQIGEFAVVDLHEILERCTQLVEHHLKLNNIELVKTYQKGKVEVICDRDQIQQAFLAILDNSVEAMPHGGTLSIITNSNLRKKKLKIQIQDTGSGISPEDLVHIFEPFYTTKKEGKGVGLGLSVCYGIIERHGGKIDVNSVAGQGSTFIIELPLHSIENKRPFEKSQISTKGHDRR</sequence>
<dbReference type="SMART" id="SM00304">
    <property type="entry name" value="HAMP"/>
    <property type="match status" value="1"/>
</dbReference>